<dbReference type="STRING" id="40571.SAMN05660733_07788"/>
<protein>
    <submittedName>
        <fullName evidence="3">SPW repeat-containing protein</fullName>
    </submittedName>
</protein>
<sequence>MVFRSQRHEPGYVEWHETEKRWGLPVAVSVASAVNFLAGVWLVLAPFVLGFGTTGGAVQGYWNEIVLGVVVALLAVVRVFAPKEAPWFSVINGVLGLWLIVSPFVLGYEGPDAPSAIAVDISAGAVIAVMASVSATTTYRLRARPGQE</sequence>
<dbReference type="AlphaFoldDB" id="A0A1W2FRS3"/>
<evidence type="ECO:0000256" key="1">
    <source>
        <dbReference type="SAM" id="Phobius"/>
    </source>
</evidence>
<feature type="transmembrane region" description="Helical" evidence="1">
    <location>
        <begin position="114"/>
        <end position="135"/>
    </location>
</feature>
<dbReference type="eggNOG" id="ENOG5032V7V">
    <property type="taxonomic scope" value="Bacteria"/>
</dbReference>
<evidence type="ECO:0000313" key="3">
    <source>
        <dbReference type="EMBL" id="SMD24669.1"/>
    </source>
</evidence>
<dbReference type="OrthoDB" id="3693479at2"/>
<keyword evidence="1" id="KW-0472">Membrane</keyword>
<evidence type="ECO:0000259" key="2">
    <source>
        <dbReference type="Pfam" id="PF03779"/>
    </source>
</evidence>
<feature type="transmembrane region" description="Helical" evidence="1">
    <location>
        <begin position="26"/>
        <end position="49"/>
    </location>
</feature>
<keyword evidence="1" id="KW-1133">Transmembrane helix</keyword>
<organism evidence="3 4">
    <name type="scientific">Lentzea albidocapillata</name>
    <dbReference type="NCBI Taxonomy" id="40571"/>
    <lineage>
        <taxon>Bacteria</taxon>
        <taxon>Bacillati</taxon>
        <taxon>Actinomycetota</taxon>
        <taxon>Actinomycetes</taxon>
        <taxon>Pseudonocardiales</taxon>
        <taxon>Pseudonocardiaceae</taxon>
        <taxon>Lentzea</taxon>
    </lineage>
</organism>
<feature type="domain" description="SPW repeat-containing integral membrane" evidence="2">
    <location>
        <begin position="31"/>
        <end position="131"/>
    </location>
</feature>
<gene>
    <name evidence="3" type="ORF">SAMN05660733_07788</name>
</gene>
<dbReference type="Pfam" id="PF03779">
    <property type="entry name" value="SPW"/>
    <property type="match status" value="1"/>
</dbReference>
<dbReference type="EMBL" id="FWYC01000022">
    <property type="protein sequence ID" value="SMD24669.1"/>
    <property type="molecule type" value="Genomic_DNA"/>
</dbReference>
<dbReference type="InterPro" id="IPR005530">
    <property type="entry name" value="SPW"/>
</dbReference>
<name>A0A1W2FRS3_9PSEU</name>
<feature type="transmembrane region" description="Helical" evidence="1">
    <location>
        <begin position="61"/>
        <end position="80"/>
    </location>
</feature>
<accession>A0A1W2FRS3</accession>
<feature type="transmembrane region" description="Helical" evidence="1">
    <location>
        <begin position="87"/>
        <end position="108"/>
    </location>
</feature>
<keyword evidence="1" id="KW-0812">Transmembrane</keyword>
<keyword evidence="4" id="KW-1185">Reference proteome</keyword>
<dbReference type="RefSeq" id="WP_051771216.1">
    <property type="nucleotide sequence ID" value="NZ_FWYC01000022.1"/>
</dbReference>
<dbReference type="Proteomes" id="UP000192840">
    <property type="component" value="Unassembled WGS sequence"/>
</dbReference>
<evidence type="ECO:0000313" key="4">
    <source>
        <dbReference type="Proteomes" id="UP000192840"/>
    </source>
</evidence>
<proteinExistence type="predicted"/>
<reference evidence="4" key="1">
    <citation type="submission" date="2017-04" db="EMBL/GenBank/DDBJ databases">
        <authorList>
            <person name="Varghese N."/>
            <person name="Submissions S."/>
        </authorList>
    </citation>
    <scope>NUCLEOTIDE SEQUENCE [LARGE SCALE GENOMIC DNA]</scope>
    <source>
        <strain evidence="4">DSM 44073</strain>
    </source>
</reference>